<feature type="domain" description="Phospholipase A2-like" evidence="1">
    <location>
        <begin position="650"/>
        <end position="743"/>
    </location>
</feature>
<protein>
    <recommendedName>
        <fullName evidence="1">Phospholipase A2-like domain-containing protein</fullName>
    </recommendedName>
</protein>
<organism evidence="2 3">
    <name type="scientific">Porites lobata</name>
    <dbReference type="NCBI Taxonomy" id="104759"/>
    <lineage>
        <taxon>Eukaryota</taxon>
        <taxon>Metazoa</taxon>
        <taxon>Cnidaria</taxon>
        <taxon>Anthozoa</taxon>
        <taxon>Hexacorallia</taxon>
        <taxon>Scleractinia</taxon>
        <taxon>Fungiina</taxon>
        <taxon>Poritidae</taxon>
        <taxon>Porites</taxon>
    </lineage>
</organism>
<dbReference type="InterPro" id="IPR013607">
    <property type="entry name" value="Phospholipase_A2-like"/>
</dbReference>
<evidence type="ECO:0000313" key="3">
    <source>
        <dbReference type="Proteomes" id="UP001159405"/>
    </source>
</evidence>
<reference evidence="2 3" key="1">
    <citation type="submission" date="2022-05" db="EMBL/GenBank/DDBJ databases">
        <authorList>
            <consortium name="Genoscope - CEA"/>
            <person name="William W."/>
        </authorList>
    </citation>
    <scope>NUCLEOTIDE SEQUENCE [LARGE SCALE GENOMIC DNA]</scope>
</reference>
<dbReference type="Proteomes" id="UP001159405">
    <property type="component" value="Unassembled WGS sequence"/>
</dbReference>
<dbReference type="Pfam" id="PF08398">
    <property type="entry name" value="Phospholip_A2_4"/>
    <property type="match status" value="1"/>
</dbReference>
<sequence length="755" mass="82838">MRQSEYKKRFDPELGSFTKQHIYGEGITDVFKSFGSKLFGKTIKKAAKKGVEKAVTAAATKTGEHVGKKAGDKIVQMLSKGEAPKTPLLGGVPPPKTPLLNPPAKKISQKEIDQINPKYLDRYEDVVYDLEQTLDAAPANNAHQTKTGLRFVVDNTGESTPFDWYNARLSMDFKVNKLADGGNIALADHNGIVNGSNSFIEKLSIIANGREVYSCNYANHVVNIKNLLKYNPSYAQSVATNEFYFLDTSRAAEERPAQATYNKGFHSRKLLLGASATVNCEIPLNRYSFFEALEDKLLPNTKIELNIEIEKDANLIFKAADDLKLSDGQKSKLASAIINQSPLTLRLKHSHLRGNDELMLTKRQIDKIKKSIANGTGSDIKISKTQIRKSVKHGGNLFSSLASLGAKVLPFAIKGISKAVPALATGAATALGEIGLNKIFGKGGNSPHTPLPLQGIPIPPEFFPMLPNIVREFTKSQINQINKAYQSGSGVVIKPTRKQIEGGFLGTLASIGIPIAISLVSKMLGGGLQVDRRGSSNTANVYVPPTHGTAVDGFVHYGLPWMGKKAVEMGRYGASELIRNKNLQKKAVNYGINKLTPFIQDSVGTAMDELSTKVRPNKKYKTDRPELDRRIGKGIDVHKQIGKLPKPKGGWTLPGHKYTGPYNDLENQVRYDPETGEILEIYDQPTGPTDAVAMQHDVDYSVCGDDRKCKNKADRKMVKSLDAIPWKERQWGHTLARTIINTKQKLGLGLNASRR</sequence>
<name>A0ABN8P402_9CNID</name>
<evidence type="ECO:0000313" key="2">
    <source>
        <dbReference type="EMBL" id="CAH3132948.1"/>
    </source>
</evidence>
<dbReference type="EMBL" id="CALNXK010000052">
    <property type="protein sequence ID" value="CAH3132948.1"/>
    <property type="molecule type" value="Genomic_DNA"/>
</dbReference>
<gene>
    <name evidence="2" type="ORF">PLOB_00036577</name>
</gene>
<evidence type="ECO:0000259" key="1">
    <source>
        <dbReference type="Pfam" id="PF08398"/>
    </source>
</evidence>
<accession>A0ABN8P402</accession>
<proteinExistence type="predicted"/>
<comment type="caution">
    <text evidence="2">The sequence shown here is derived from an EMBL/GenBank/DDBJ whole genome shotgun (WGS) entry which is preliminary data.</text>
</comment>
<keyword evidence="3" id="KW-1185">Reference proteome</keyword>